<feature type="compositionally biased region" description="Low complexity" evidence="2">
    <location>
        <begin position="99"/>
        <end position="109"/>
    </location>
</feature>
<gene>
    <name evidence="3" type="ORF">OCTVUL_1B014991</name>
</gene>
<feature type="coiled-coil region" evidence="1">
    <location>
        <begin position="173"/>
        <end position="200"/>
    </location>
</feature>
<name>A0AA36AYL5_OCTVU</name>
<organism evidence="3 4">
    <name type="scientific">Octopus vulgaris</name>
    <name type="common">Common octopus</name>
    <dbReference type="NCBI Taxonomy" id="6645"/>
    <lineage>
        <taxon>Eukaryota</taxon>
        <taxon>Metazoa</taxon>
        <taxon>Spiralia</taxon>
        <taxon>Lophotrochozoa</taxon>
        <taxon>Mollusca</taxon>
        <taxon>Cephalopoda</taxon>
        <taxon>Coleoidea</taxon>
        <taxon>Octopodiformes</taxon>
        <taxon>Octopoda</taxon>
        <taxon>Incirrata</taxon>
        <taxon>Octopodidae</taxon>
        <taxon>Octopus</taxon>
    </lineage>
</organism>
<protein>
    <recommendedName>
        <fullName evidence="5">Coiled-coil domain-containing protein 137</fullName>
    </recommendedName>
</protein>
<dbReference type="InterPro" id="IPR026680">
    <property type="entry name" value="CCDC137"/>
</dbReference>
<keyword evidence="4" id="KW-1185">Reference proteome</keyword>
<sequence length="314" mass="36795">MAPNNKSRFKLQKSKKHKKIKAIDPFYTGERKNIYDRKNINLAPDNDDDDVPRMWKEIMQLKEQYEKKTTKSPRTVDAKVEKDCKKDAAGNVKQKKVKQLQPNKQKQPQMIANSEAAPMYIPLVKKDEESDWSYLHRTKQEVRKVFEKSRLSDKYKIQYADVESGKSNKRVIKASKKKRLKELTKLKKEKKEEYKNRNNTGFEHFKDEVVFGEVAMAPPVIKAKPRKADSSNVSKPGRKQLLLKKILEQNSEPKAKQNPETKTKKNSESKPKDKKSTKLKYLSLAKQSMLSEERERVVKLYREMKKKNRAANKK</sequence>
<proteinExistence type="predicted"/>
<dbReference type="PANTHER" id="PTHR21838">
    <property type="entry name" value="COILED-COIL DOMAIN-CONTAINING PROTEIN 137"/>
    <property type="match status" value="1"/>
</dbReference>
<feature type="region of interest" description="Disordered" evidence="2">
    <location>
        <begin position="90"/>
        <end position="113"/>
    </location>
</feature>
<reference evidence="3" key="1">
    <citation type="submission" date="2023-08" db="EMBL/GenBank/DDBJ databases">
        <authorList>
            <person name="Alioto T."/>
            <person name="Alioto T."/>
            <person name="Gomez Garrido J."/>
        </authorList>
    </citation>
    <scope>NUCLEOTIDE SEQUENCE</scope>
</reference>
<evidence type="ECO:0000256" key="1">
    <source>
        <dbReference type="SAM" id="Coils"/>
    </source>
</evidence>
<keyword evidence="1" id="KW-0175">Coiled coil</keyword>
<dbReference type="GO" id="GO:0005634">
    <property type="term" value="C:nucleus"/>
    <property type="evidence" value="ECO:0007669"/>
    <property type="project" value="TreeGrafter"/>
</dbReference>
<dbReference type="AlphaFoldDB" id="A0AA36AYL5"/>
<dbReference type="PANTHER" id="PTHR21838:SF2">
    <property type="entry name" value="COILED-COIL DOMAIN-CONTAINING PROTEIN 137"/>
    <property type="match status" value="1"/>
</dbReference>
<dbReference type="Proteomes" id="UP001162480">
    <property type="component" value="Chromosome 6"/>
</dbReference>
<dbReference type="EMBL" id="OX597819">
    <property type="protein sequence ID" value="CAI9724154.1"/>
    <property type="molecule type" value="Genomic_DNA"/>
</dbReference>
<accession>A0AA36AYL5</accession>
<feature type="region of interest" description="Disordered" evidence="2">
    <location>
        <begin position="220"/>
        <end position="294"/>
    </location>
</feature>
<evidence type="ECO:0000256" key="2">
    <source>
        <dbReference type="SAM" id="MobiDB-lite"/>
    </source>
</evidence>
<evidence type="ECO:0000313" key="3">
    <source>
        <dbReference type="EMBL" id="CAI9724154.1"/>
    </source>
</evidence>
<feature type="compositionally biased region" description="Basic and acidic residues" evidence="2">
    <location>
        <begin position="245"/>
        <end position="276"/>
    </location>
</feature>
<evidence type="ECO:0008006" key="5">
    <source>
        <dbReference type="Google" id="ProtNLM"/>
    </source>
</evidence>
<evidence type="ECO:0000313" key="4">
    <source>
        <dbReference type="Proteomes" id="UP001162480"/>
    </source>
</evidence>